<feature type="region of interest" description="Disordered" evidence="17">
    <location>
        <begin position="382"/>
        <end position="410"/>
    </location>
</feature>
<feature type="signal peptide" evidence="19">
    <location>
        <begin position="1"/>
        <end position="28"/>
    </location>
</feature>
<dbReference type="InterPro" id="IPR011009">
    <property type="entry name" value="Kinase-like_dom_sf"/>
</dbReference>
<dbReference type="SUPFAM" id="SSF56112">
    <property type="entry name" value="Protein kinase-like (PK-like)"/>
    <property type="match status" value="1"/>
</dbReference>
<dbReference type="GO" id="GO:0005886">
    <property type="term" value="C:plasma membrane"/>
    <property type="evidence" value="ECO:0007669"/>
    <property type="project" value="TreeGrafter"/>
</dbReference>
<dbReference type="SMART" id="SM00220">
    <property type="entry name" value="S_TKc"/>
    <property type="match status" value="1"/>
</dbReference>
<evidence type="ECO:0000313" key="22">
    <source>
        <dbReference type="EMBL" id="SPD29982.1"/>
    </source>
</evidence>
<dbReference type="InterPro" id="IPR000719">
    <property type="entry name" value="Prot_kinase_dom"/>
</dbReference>
<dbReference type="InterPro" id="IPR002902">
    <property type="entry name" value="GNK2"/>
</dbReference>
<dbReference type="PANTHER" id="PTHR27002:SF1050">
    <property type="entry name" value="CYSTEINE-RICH RECEPTOR-LIKE PROTEIN KINASE 5"/>
    <property type="match status" value="1"/>
</dbReference>
<keyword evidence="2" id="KW-0723">Serine/threonine-protein kinase</keyword>
<dbReference type="Gene3D" id="3.30.200.20">
    <property type="entry name" value="Phosphorylase Kinase, domain 1"/>
    <property type="match status" value="1"/>
</dbReference>
<feature type="binding site" evidence="16">
    <location>
        <position position="507"/>
    </location>
    <ligand>
        <name>ATP</name>
        <dbReference type="ChEBI" id="CHEBI:30616"/>
    </ligand>
</feature>
<dbReference type="GO" id="GO:0004674">
    <property type="term" value="F:protein serine/threonine kinase activity"/>
    <property type="evidence" value="ECO:0007669"/>
    <property type="project" value="UniProtKB-KW"/>
</dbReference>
<evidence type="ECO:0000256" key="5">
    <source>
        <dbReference type="ARBA" id="ARBA00022729"/>
    </source>
</evidence>
<keyword evidence="7 16" id="KW-0547">Nucleotide-binding</keyword>
<dbReference type="AlphaFoldDB" id="A0A2N9IYK4"/>
<dbReference type="Gene3D" id="1.10.510.10">
    <property type="entry name" value="Transferase(Phosphotransferase) domain 1"/>
    <property type="match status" value="2"/>
</dbReference>
<evidence type="ECO:0000256" key="16">
    <source>
        <dbReference type="PROSITE-ProRule" id="PRU10141"/>
    </source>
</evidence>
<evidence type="ECO:0000256" key="9">
    <source>
        <dbReference type="ARBA" id="ARBA00022840"/>
    </source>
</evidence>
<evidence type="ECO:0000256" key="4">
    <source>
        <dbReference type="ARBA" id="ARBA00022692"/>
    </source>
</evidence>
<dbReference type="GO" id="GO:0042742">
    <property type="term" value="P:defense response to bacterium"/>
    <property type="evidence" value="ECO:0007669"/>
    <property type="project" value="TreeGrafter"/>
</dbReference>
<dbReference type="PROSITE" id="PS51473">
    <property type="entry name" value="GNK2"/>
    <property type="match status" value="2"/>
</dbReference>
<dbReference type="PROSITE" id="PS50011">
    <property type="entry name" value="PROTEIN_KINASE_DOM"/>
    <property type="match status" value="1"/>
</dbReference>
<feature type="transmembrane region" description="Helical" evidence="18">
    <location>
        <begin position="418"/>
        <end position="440"/>
    </location>
</feature>
<evidence type="ECO:0000256" key="2">
    <source>
        <dbReference type="ARBA" id="ARBA00022527"/>
    </source>
</evidence>
<evidence type="ECO:0000256" key="18">
    <source>
        <dbReference type="SAM" id="Phobius"/>
    </source>
</evidence>
<reference evidence="22" key="1">
    <citation type="submission" date="2018-02" db="EMBL/GenBank/DDBJ databases">
        <authorList>
            <person name="Cohen D.B."/>
            <person name="Kent A.D."/>
        </authorList>
    </citation>
    <scope>NUCLEOTIDE SEQUENCE</scope>
</reference>
<dbReference type="Gene3D" id="3.30.430.20">
    <property type="entry name" value="Gnk2 domain, C-X8-C-X2-C motif"/>
    <property type="match status" value="2"/>
</dbReference>
<evidence type="ECO:0000256" key="14">
    <source>
        <dbReference type="ARBA" id="ARBA00047558"/>
    </source>
</evidence>
<keyword evidence="10 18" id="KW-1133">Transmembrane helix</keyword>
<dbReference type="InterPro" id="IPR038408">
    <property type="entry name" value="GNK2_sf"/>
</dbReference>
<keyword evidence="11 18" id="KW-0472">Membrane</keyword>
<name>A0A2N9IYK4_FAGSY</name>
<keyword evidence="13" id="KW-0325">Glycoprotein</keyword>
<evidence type="ECO:0000256" key="8">
    <source>
        <dbReference type="ARBA" id="ARBA00022777"/>
    </source>
</evidence>
<feature type="domain" description="Gnk2-homologous" evidence="21">
    <location>
        <begin position="141"/>
        <end position="249"/>
    </location>
</feature>
<dbReference type="FunFam" id="3.30.430.20:FF:000013">
    <property type="entry name" value="Cysteine-rich RLK (RECEPTOR-like protein kinase) 23"/>
    <property type="match status" value="1"/>
</dbReference>
<keyword evidence="3" id="KW-0808">Transferase</keyword>
<dbReference type="GO" id="GO:0005524">
    <property type="term" value="F:ATP binding"/>
    <property type="evidence" value="ECO:0007669"/>
    <property type="project" value="UniProtKB-UniRule"/>
</dbReference>
<evidence type="ECO:0000256" key="7">
    <source>
        <dbReference type="ARBA" id="ARBA00022741"/>
    </source>
</evidence>
<comment type="catalytic activity">
    <reaction evidence="15">
        <text>L-threonyl-[protein] + ATP = O-phospho-L-threonyl-[protein] + ADP + H(+)</text>
        <dbReference type="Rhea" id="RHEA:46608"/>
        <dbReference type="Rhea" id="RHEA-COMP:11060"/>
        <dbReference type="Rhea" id="RHEA-COMP:11605"/>
        <dbReference type="ChEBI" id="CHEBI:15378"/>
        <dbReference type="ChEBI" id="CHEBI:30013"/>
        <dbReference type="ChEBI" id="CHEBI:30616"/>
        <dbReference type="ChEBI" id="CHEBI:61977"/>
        <dbReference type="ChEBI" id="CHEBI:456216"/>
    </reaction>
</comment>
<dbReference type="FunFam" id="3.30.430.20:FF:000002">
    <property type="entry name" value="Cysteine-rich receptor-like protein kinase 10"/>
    <property type="match status" value="1"/>
</dbReference>
<keyword evidence="12" id="KW-0675">Receptor</keyword>
<dbReference type="Pfam" id="PF07714">
    <property type="entry name" value="PK_Tyr_Ser-Thr"/>
    <property type="match status" value="2"/>
</dbReference>
<evidence type="ECO:0000259" key="21">
    <source>
        <dbReference type="PROSITE" id="PS51473"/>
    </source>
</evidence>
<evidence type="ECO:0000256" key="11">
    <source>
        <dbReference type="ARBA" id="ARBA00023136"/>
    </source>
</evidence>
<evidence type="ECO:0008006" key="23">
    <source>
        <dbReference type="Google" id="ProtNLM"/>
    </source>
</evidence>
<feature type="chain" id="PRO_5014640819" description="Cysteine-rich receptor-like protein kinase 10" evidence="19">
    <location>
        <begin position="29"/>
        <end position="771"/>
    </location>
</feature>
<evidence type="ECO:0000256" key="12">
    <source>
        <dbReference type="ARBA" id="ARBA00023170"/>
    </source>
</evidence>
<evidence type="ECO:0000256" key="15">
    <source>
        <dbReference type="ARBA" id="ARBA00047951"/>
    </source>
</evidence>
<dbReference type="EMBL" id="OIVN01006295">
    <property type="protein sequence ID" value="SPD29982.1"/>
    <property type="molecule type" value="Genomic_DNA"/>
</dbReference>
<evidence type="ECO:0000256" key="3">
    <source>
        <dbReference type="ARBA" id="ARBA00022679"/>
    </source>
</evidence>
<evidence type="ECO:0000256" key="1">
    <source>
        <dbReference type="ARBA" id="ARBA00004167"/>
    </source>
</evidence>
<evidence type="ECO:0000256" key="13">
    <source>
        <dbReference type="ARBA" id="ARBA00023180"/>
    </source>
</evidence>
<dbReference type="PANTHER" id="PTHR27002">
    <property type="entry name" value="RECEPTOR-LIKE SERINE/THREONINE-PROTEIN KINASE SD1-8"/>
    <property type="match status" value="1"/>
</dbReference>
<organism evidence="22">
    <name type="scientific">Fagus sylvatica</name>
    <name type="common">Beechnut</name>
    <dbReference type="NCBI Taxonomy" id="28930"/>
    <lineage>
        <taxon>Eukaryota</taxon>
        <taxon>Viridiplantae</taxon>
        <taxon>Streptophyta</taxon>
        <taxon>Embryophyta</taxon>
        <taxon>Tracheophyta</taxon>
        <taxon>Spermatophyta</taxon>
        <taxon>Magnoliopsida</taxon>
        <taxon>eudicotyledons</taxon>
        <taxon>Gunneridae</taxon>
        <taxon>Pentapetalae</taxon>
        <taxon>rosids</taxon>
        <taxon>fabids</taxon>
        <taxon>Fagales</taxon>
        <taxon>Fagaceae</taxon>
        <taxon>Fagus</taxon>
    </lineage>
</organism>
<feature type="domain" description="Protein kinase" evidence="20">
    <location>
        <begin position="479"/>
        <end position="771"/>
    </location>
</feature>
<comment type="subcellular location">
    <subcellularLocation>
        <location evidence="1">Membrane</location>
        <topology evidence="1">Single-pass membrane protein</topology>
    </subcellularLocation>
</comment>
<dbReference type="InterPro" id="IPR017441">
    <property type="entry name" value="Protein_kinase_ATP_BS"/>
</dbReference>
<keyword evidence="9 16" id="KW-0067">ATP-binding</keyword>
<dbReference type="Pfam" id="PF01657">
    <property type="entry name" value="Stress-antifung"/>
    <property type="match status" value="1"/>
</dbReference>
<evidence type="ECO:0000256" key="19">
    <source>
        <dbReference type="SAM" id="SignalP"/>
    </source>
</evidence>
<keyword evidence="6" id="KW-0677">Repeat</keyword>
<evidence type="ECO:0000256" key="17">
    <source>
        <dbReference type="SAM" id="MobiDB-lite"/>
    </source>
</evidence>
<keyword evidence="5 19" id="KW-0732">Signal</keyword>
<proteinExistence type="predicted"/>
<accession>A0A2N9IYK4</accession>
<dbReference type="PROSITE" id="PS00107">
    <property type="entry name" value="PROTEIN_KINASE_ATP"/>
    <property type="match status" value="1"/>
</dbReference>
<dbReference type="FunFam" id="3.30.200.20:FF:000727">
    <property type="entry name" value="Cysteine-rich RLK (RECEPTOR-like protein kinase) 23"/>
    <property type="match status" value="1"/>
</dbReference>
<dbReference type="InterPro" id="IPR001245">
    <property type="entry name" value="Ser-Thr/Tyr_kinase_cat_dom"/>
</dbReference>
<evidence type="ECO:0000256" key="6">
    <source>
        <dbReference type="ARBA" id="ARBA00022737"/>
    </source>
</evidence>
<protein>
    <recommendedName>
        <fullName evidence="23">Cysteine-rich receptor-like protein kinase 10</fullName>
    </recommendedName>
</protein>
<comment type="catalytic activity">
    <reaction evidence="14">
        <text>L-seryl-[protein] + ATP = O-phospho-L-seryl-[protein] + ADP + H(+)</text>
        <dbReference type="Rhea" id="RHEA:17989"/>
        <dbReference type="Rhea" id="RHEA-COMP:9863"/>
        <dbReference type="Rhea" id="RHEA-COMP:11604"/>
        <dbReference type="ChEBI" id="CHEBI:15378"/>
        <dbReference type="ChEBI" id="CHEBI:29999"/>
        <dbReference type="ChEBI" id="CHEBI:30616"/>
        <dbReference type="ChEBI" id="CHEBI:83421"/>
        <dbReference type="ChEBI" id="CHEBI:456216"/>
    </reaction>
</comment>
<keyword evidence="4 18" id="KW-0812">Transmembrane</keyword>
<evidence type="ECO:0000259" key="20">
    <source>
        <dbReference type="PROSITE" id="PS50011"/>
    </source>
</evidence>
<gene>
    <name evidence="22" type="ORF">FSB_LOCUS57864</name>
</gene>
<feature type="domain" description="Gnk2-homologous" evidence="21">
    <location>
        <begin position="31"/>
        <end position="135"/>
    </location>
</feature>
<evidence type="ECO:0000256" key="10">
    <source>
        <dbReference type="ARBA" id="ARBA00022989"/>
    </source>
</evidence>
<dbReference type="FunFam" id="1.10.510.10:FF:001710">
    <property type="entry name" value="Os07g0555700 protein"/>
    <property type="match status" value="1"/>
</dbReference>
<keyword evidence="8" id="KW-0418">Kinase</keyword>
<sequence>MSNCKFPISLKLVSLFIFLSLLSLTSEAAPTYASHDCSNSSFFTRNSTYQANLNIVLSALYSNSTRQDGFYKTAVGQNPPDVVTGLLLCRGDLTPTACQDCISNATKDILNRCPLDKVALIWYDECTLRFSNETDLNNLVPFVNMFTTNQNIVAAELDRFNGLLASTMKSLAQTAANSQTNKKFDTAVVKFTSSLTLYSLVQCSPELAVSGCLTVLESAIASLPACCSGKQGGKVLLPSSNIRYELYPFFNYTASSPPLPLPPVMGSELGRPGKREILVLALASEVDDEEHDEEGNADDLHGEGFRTNRFLFLVRFGFRIGGSGIVGKVKVGVRIWVWIRIRVGIWRSETGGFGIGLSEWRGEGRGIRIRVRVRTRGLQNRSLRSGNRRERERGGKGRGRRRGWKGEKGRKGKSSLTIIAIAVPISVAMVLFAVGVCFLVRRTSKKYNTLLEENAGMEISTVESLQFDLGTIEAATNKFSDDNKIGKGGFGTVYKGTLSNGQEIAVKRLSKSSVQGAVEFKNEVVLVAKLQHRNLVRLLGFCLEGEEKILVYEYVPNRSLDYFLFESERQGQLDWSSRYNIIGGIARGILYLHEDSRLRIIHRDLKASNVFGYMSPEYAMHGRFSVKSDVFSFGVLILEIISGKKNNCFYQSEHDEDLLSYAWKQWKNGTPSELLDPTIRGSFSKNEVIRCIHIGLLCVQEDPANRPTMATVVLMLDSYSVSLQLPQQPAFLLRSRATRNTPTKELQDDSFTSQTVPLSTDEAPITELYPR</sequence>
<dbReference type="CDD" id="cd23509">
    <property type="entry name" value="Gnk2-like"/>
    <property type="match status" value="2"/>
</dbReference>